<dbReference type="PANTHER" id="PTHR45639">
    <property type="entry name" value="HSC70CB, ISOFORM G-RELATED"/>
    <property type="match status" value="1"/>
</dbReference>
<feature type="compositionally biased region" description="Basic and acidic residues" evidence="9">
    <location>
        <begin position="1372"/>
        <end position="1476"/>
    </location>
</feature>
<feature type="region of interest" description="Disordered" evidence="9">
    <location>
        <begin position="1355"/>
        <end position="1522"/>
    </location>
</feature>
<accession>A0A6S7HMA7</accession>
<evidence type="ECO:0000256" key="10">
    <source>
        <dbReference type="SAM" id="Phobius"/>
    </source>
</evidence>
<dbReference type="Gene3D" id="3.30.420.40">
    <property type="match status" value="2"/>
</dbReference>
<evidence type="ECO:0000256" key="1">
    <source>
        <dbReference type="ARBA" id="ARBA00004319"/>
    </source>
</evidence>
<name>A0A6S7HMA7_PARCT</name>
<dbReference type="FunFam" id="3.90.640.10:FF:000004">
    <property type="entry name" value="Heat shock 70 kDa protein 4"/>
    <property type="match status" value="1"/>
</dbReference>
<reference evidence="11" key="1">
    <citation type="submission" date="2020-04" db="EMBL/GenBank/DDBJ databases">
        <authorList>
            <person name="Alioto T."/>
            <person name="Alioto T."/>
            <person name="Gomez Garrido J."/>
        </authorList>
    </citation>
    <scope>NUCLEOTIDE SEQUENCE</scope>
    <source>
        <strain evidence="11">A484AB</strain>
    </source>
</reference>
<evidence type="ECO:0000256" key="6">
    <source>
        <dbReference type="ARBA" id="ARBA00022840"/>
    </source>
</evidence>
<gene>
    <name evidence="11" type="ORF">PACLA_8A082059</name>
</gene>
<dbReference type="Gene3D" id="3.90.640.10">
    <property type="entry name" value="Actin, Chain A, domain 4"/>
    <property type="match status" value="1"/>
</dbReference>
<dbReference type="Gene3D" id="1.20.1270.10">
    <property type="match status" value="1"/>
</dbReference>
<dbReference type="GO" id="GO:0034663">
    <property type="term" value="C:endoplasmic reticulum chaperone complex"/>
    <property type="evidence" value="ECO:0007669"/>
    <property type="project" value="TreeGrafter"/>
</dbReference>
<feature type="region of interest" description="Disordered" evidence="9">
    <location>
        <begin position="986"/>
        <end position="1138"/>
    </location>
</feature>
<keyword evidence="12" id="KW-1185">Reference proteome</keyword>
<dbReference type="GO" id="GO:0005524">
    <property type="term" value="F:ATP binding"/>
    <property type="evidence" value="ECO:0007669"/>
    <property type="project" value="UniProtKB-KW"/>
</dbReference>
<comment type="similarity">
    <text evidence="2">Belongs to the heat shock protein 70 family.</text>
</comment>
<dbReference type="GO" id="GO:0030968">
    <property type="term" value="P:endoplasmic reticulum unfolded protein response"/>
    <property type="evidence" value="ECO:0007669"/>
    <property type="project" value="TreeGrafter"/>
</dbReference>
<evidence type="ECO:0000256" key="4">
    <source>
        <dbReference type="ARBA" id="ARBA00022741"/>
    </source>
</evidence>
<keyword evidence="7" id="KW-0143">Chaperone</keyword>
<keyword evidence="3" id="KW-0732">Signal</keyword>
<dbReference type="CDD" id="cd10230">
    <property type="entry name" value="ASKHA_NBD_HSP70_HYOU1"/>
    <property type="match status" value="1"/>
</dbReference>
<dbReference type="PANTHER" id="PTHR45639:SF3">
    <property type="entry name" value="HYPOXIA UP-REGULATED PROTEIN 1"/>
    <property type="match status" value="1"/>
</dbReference>
<dbReference type="Proteomes" id="UP001152795">
    <property type="component" value="Unassembled WGS sequence"/>
</dbReference>
<evidence type="ECO:0000313" key="12">
    <source>
        <dbReference type="Proteomes" id="UP001152795"/>
    </source>
</evidence>
<dbReference type="PRINTS" id="PR00301">
    <property type="entry name" value="HEATSHOCK70"/>
</dbReference>
<keyword evidence="6" id="KW-0067">ATP-binding</keyword>
<dbReference type="FunFam" id="3.30.30.30:FF:000004">
    <property type="entry name" value="hypoxia up-regulated protein 1"/>
    <property type="match status" value="1"/>
</dbReference>
<dbReference type="Gene3D" id="3.30.30.30">
    <property type="match status" value="1"/>
</dbReference>
<dbReference type="OrthoDB" id="10262720at2759"/>
<comment type="subcellular location">
    <subcellularLocation>
        <location evidence="1">Endoplasmic reticulum lumen</location>
    </subcellularLocation>
</comment>
<dbReference type="InterPro" id="IPR043129">
    <property type="entry name" value="ATPase_NBD"/>
</dbReference>
<sequence>TCNHSVLVEPRKINSFFMDHLILNIRQVLVFVFESLITVDYTWKRYLRLLFKDDVNDPPTDIRLQADAKLPENSGVNVFISQVEMIDQDSNTRASCRLLNSSNDRVNLISITLVVGPTSTDYESLGSSKSLQILVRCEDQYGASVTRWINLPVEESTKWAKAYLINLLNQLQESMGSRLPQPPGCYGPVLSSEIFIPEIVKYSQTRKFGIFGPSERKHVDVQALDASRDNSDKCRWEMFAIHNFIQLVTYRNILIVIKRAQVKLNLGYIYHICNIYTCVHLLVNNGSTLPLTRCMDRSSRWLGIVLHVQSTTSNTFTEKYTEKYSYKLITVYDCTLLRCIAVQFATLIASPSSLWMENQVLGPQCGLALLNDFTCQEESSGTQWVNHATIIQSVESQLLTYSIGLFKMVRCFSGVILLAILTLYSISYTDGLAVMSVDLGSEFMKIAIVKPGVPMEVALNIESRRKTPLVVSMKDDERLFSDPAMGVAVKSPKSAYRYLHDLIGKKIDNPLVDMYKKRFPFYDIIKDDRGSILFQHDSETKFSVEELLGMVLNNSREIAEKFADQPIKDIIITVPPFFTQAERRAVQRAASMVGLNVLQLMNDNTAAALNFGVFRYNSFNTTEKIYMFYDMGATSTTATIVGFSTTKVKDRGIAETAPQLIVKGVGFDRSLGGREFDFRIRDHLVKLFMEKHKGLDPTTSPRAMSKFLKEAKRVKQVLSANTETFSQIEGAFNDQDFRAKITRAEFEEMSNDLFDRVADPVTQALKSSSVTLDEIDSVLVLGGGFRIPKVQEILLNAVKKSELSKNINADEATAMGAVYQAARLSKGFRVKNFVVKDANVYPIEVTFDRPLKNNKGEETGEFKTVRRTLFHHNNVVPQKKVMTFNKNTDDFKFAVSYGDVTFLTDMQQSMLGSSHLLDVQVKGVAESFKKHETDKTDSKGIKAYFTLDEAGILALEKIESVFEKIPEPEKEEPSTFAKLGSKISSFFTGSSDTDGSKEESKDQETKSEETKDSEKKEDKKSEAESKEDKKEDSGSTKGGEEQKPEEKEGEKASKESQDEEKKNEGNKSEENKSEENKNEEKKDEKTEEQKKEDKKEEGKSDEKKEAKDEKVKNESEKNKTDEKTEKQAPPKPVTIRETLEVQSEIVDLQEMSSDRFTVAVNRLRNMKARDDAKIANARAKNSVESFLFETRDKLSDEEGETLMTEEEREKLETVLSEVSDWLDDEGLDTTEDVYKAKLKKLKEVSKDFYLRISELKNRPQALENLRRSLNLTGTFLKQIAGMKEKDEIFTNKDLEDVWKVLNETIEWLYTTEKKQNATKPSENPVLLVKDIIQKTGKLDRELMYLLNKAKYYVPKTKPADNSTSTNGTDSSSEAKPEDKTKENKTMEDKTKEDKTKEDTTKEDTTKEDTTKDDTIKEDKTKEDTTKEDTTKEDTTKEDTTKEDTTKSADNSEKKEKTDDKEDKQRESKEETISSDKESEDSQETKSEASQETESEEKAKDTEKTVDNKEDTTTESSDKHKEL</sequence>
<dbReference type="FunFam" id="1.20.1270.10:FF:000002">
    <property type="entry name" value="Heat shock 70 kDa protein 4"/>
    <property type="match status" value="1"/>
</dbReference>
<evidence type="ECO:0000256" key="7">
    <source>
        <dbReference type="ARBA" id="ARBA00023186"/>
    </source>
</evidence>
<dbReference type="GO" id="GO:0005788">
    <property type="term" value="C:endoplasmic reticulum lumen"/>
    <property type="evidence" value="ECO:0007669"/>
    <property type="project" value="UniProtKB-SubCell"/>
</dbReference>
<keyword evidence="5" id="KW-0256">Endoplasmic reticulum</keyword>
<protein>
    <recommendedName>
        <fullName evidence="8">Hypoxia up-regulated protein 1</fullName>
    </recommendedName>
</protein>
<feature type="transmembrane region" description="Helical" evidence="10">
    <location>
        <begin position="25"/>
        <end position="43"/>
    </location>
</feature>
<proteinExistence type="inferred from homology"/>
<feature type="compositionally biased region" description="Low complexity" evidence="9">
    <location>
        <begin position="1360"/>
        <end position="1371"/>
    </location>
</feature>
<dbReference type="EMBL" id="CACRXK020005212">
    <property type="protein sequence ID" value="CAB4005469.1"/>
    <property type="molecule type" value="Genomic_DNA"/>
</dbReference>
<dbReference type="SUPFAM" id="SSF100934">
    <property type="entry name" value="Heat shock protein 70kD (HSP70), C-terminal subdomain"/>
    <property type="match status" value="1"/>
</dbReference>
<feature type="non-terminal residue" evidence="11">
    <location>
        <position position="1522"/>
    </location>
</feature>
<dbReference type="InterPro" id="IPR029048">
    <property type="entry name" value="HSP70_C_sf"/>
</dbReference>
<evidence type="ECO:0000256" key="9">
    <source>
        <dbReference type="SAM" id="MobiDB-lite"/>
    </source>
</evidence>
<dbReference type="Pfam" id="PF00012">
    <property type="entry name" value="HSP70"/>
    <property type="match status" value="1"/>
</dbReference>
<keyword evidence="10" id="KW-0472">Membrane</keyword>
<evidence type="ECO:0000256" key="8">
    <source>
        <dbReference type="ARBA" id="ARBA00040503"/>
    </source>
</evidence>
<keyword evidence="10" id="KW-1133">Transmembrane helix</keyword>
<evidence type="ECO:0000313" key="11">
    <source>
        <dbReference type="EMBL" id="CAB4005469.1"/>
    </source>
</evidence>
<dbReference type="Gene3D" id="2.60.34.10">
    <property type="entry name" value="Substrate Binding Domain Of DNAk, Chain A, domain 1"/>
    <property type="match status" value="1"/>
</dbReference>
<evidence type="ECO:0000256" key="5">
    <source>
        <dbReference type="ARBA" id="ARBA00022824"/>
    </source>
</evidence>
<keyword evidence="4" id="KW-0547">Nucleotide-binding</keyword>
<comment type="caution">
    <text evidence="11">The sequence shown here is derived from an EMBL/GenBank/DDBJ whole genome shotgun (WGS) entry which is preliminary data.</text>
</comment>
<dbReference type="SUPFAM" id="SSF53067">
    <property type="entry name" value="Actin-like ATPase domain"/>
    <property type="match status" value="2"/>
</dbReference>
<dbReference type="InterPro" id="IPR013126">
    <property type="entry name" value="Hsp_70_fam"/>
</dbReference>
<feature type="compositionally biased region" description="Basic and acidic residues" evidence="9">
    <location>
        <begin position="994"/>
        <end position="1128"/>
    </location>
</feature>
<dbReference type="GO" id="GO:0140662">
    <property type="term" value="F:ATP-dependent protein folding chaperone"/>
    <property type="evidence" value="ECO:0007669"/>
    <property type="project" value="InterPro"/>
</dbReference>
<keyword evidence="10" id="KW-0812">Transmembrane</keyword>
<feature type="compositionally biased region" description="Basic and acidic residues" evidence="9">
    <location>
        <begin position="1495"/>
        <end position="1522"/>
    </location>
</feature>
<evidence type="ECO:0000256" key="3">
    <source>
        <dbReference type="ARBA" id="ARBA00022729"/>
    </source>
</evidence>
<organism evidence="11 12">
    <name type="scientific">Paramuricea clavata</name>
    <name type="common">Red gorgonian</name>
    <name type="synonym">Violescent sea-whip</name>
    <dbReference type="NCBI Taxonomy" id="317549"/>
    <lineage>
        <taxon>Eukaryota</taxon>
        <taxon>Metazoa</taxon>
        <taxon>Cnidaria</taxon>
        <taxon>Anthozoa</taxon>
        <taxon>Octocorallia</taxon>
        <taxon>Malacalcyonacea</taxon>
        <taxon>Plexauridae</taxon>
        <taxon>Paramuricea</taxon>
    </lineage>
</organism>
<evidence type="ECO:0000256" key="2">
    <source>
        <dbReference type="ARBA" id="ARBA00007381"/>
    </source>
</evidence>
<dbReference type="InterPro" id="IPR029047">
    <property type="entry name" value="HSP70_peptide-bd_sf"/>
</dbReference>